<name>A0A6A4GDY3_9AGAR</name>
<protein>
    <recommendedName>
        <fullName evidence="3">Methyltransferase domain-containing protein</fullName>
    </recommendedName>
</protein>
<sequence>MTKEIQLNRSSEVNDNIALVYDAFALRYDQSAYEPEAALGTHTMKTDLVRDFDYSGPVLDVACGTGIELSKKISRG</sequence>
<organism evidence="1 2">
    <name type="scientific">Gymnopus androsaceus JB14</name>
    <dbReference type="NCBI Taxonomy" id="1447944"/>
    <lineage>
        <taxon>Eukaryota</taxon>
        <taxon>Fungi</taxon>
        <taxon>Dikarya</taxon>
        <taxon>Basidiomycota</taxon>
        <taxon>Agaricomycotina</taxon>
        <taxon>Agaricomycetes</taxon>
        <taxon>Agaricomycetidae</taxon>
        <taxon>Agaricales</taxon>
        <taxon>Marasmiineae</taxon>
        <taxon>Omphalotaceae</taxon>
        <taxon>Gymnopus</taxon>
    </lineage>
</organism>
<dbReference type="Proteomes" id="UP000799118">
    <property type="component" value="Unassembled WGS sequence"/>
</dbReference>
<dbReference type="AlphaFoldDB" id="A0A6A4GDY3"/>
<reference evidence="1" key="1">
    <citation type="journal article" date="2019" name="Environ. Microbiol.">
        <title>Fungal ecological strategies reflected in gene transcription - a case study of two litter decomposers.</title>
        <authorList>
            <person name="Barbi F."/>
            <person name="Kohler A."/>
            <person name="Barry K."/>
            <person name="Baskaran P."/>
            <person name="Daum C."/>
            <person name="Fauchery L."/>
            <person name="Ihrmark K."/>
            <person name="Kuo A."/>
            <person name="LaButti K."/>
            <person name="Lipzen A."/>
            <person name="Morin E."/>
            <person name="Grigoriev I.V."/>
            <person name="Henrissat B."/>
            <person name="Lindahl B."/>
            <person name="Martin F."/>
        </authorList>
    </citation>
    <scope>NUCLEOTIDE SEQUENCE</scope>
    <source>
        <strain evidence="1">JB14</strain>
    </source>
</reference>
<dbReference type="OrthoDB" id="66144at2759"/>
<evidence type="ECO:0000313" key="2">
    <source>
        <dbReference type="Proteomes" id="UP000799118"/>
    </source>
</evidence>
<evidence type="ECO:0000313" key="1">
    <source>
        <dbReference type="EMBL" id="KAE9383756.1"/>
    </source>
</evidence>
<evidence type="ECO:0008006" key="3">
    <source>
        <dbReference type="Google" id="ProtNLM"/>
    </source>
</evidence>
<accession>A0A6A4GDY3</accession>
<proteinExistence type="predicted"/>
<keyword evidence="2" id="KW-1185">Reference proteome</keyword>
<dbReference type="EMBL" id="ML770337">
    <property type="protein sequence ID" value="KAE9383756.1"/>
    <property type="molecule type" value="Genomic_DNA"/>
</dbReference>
<gene>
    <name evidence="1" type="ORF">BT96DRAFT_1008814</name>
</gene>